<dbReference type="STRING" id="1581557.BN1208_0560"/>
<name>A0A0D6EW01_9PROT</name>
<dbReference type="AlphaFoldDB" id="A0A0D6EW01"/>
<dbReference type="OrthoDB" id="9152543at2"/>
<dbReference type="KEGG" id="mbat:BN1208_0560"/>
<keyword evidence="4" id="KW-0560">Oxidoreductase</keyword>
<keyword evidence="3" id="KW-0288">FMN</keyword>
<evidence type="ECO:0000313" key="6">
    <source>
        <dbReference type="EMBL" id="CEZ19448.1"/>
    </source>
</evidence>
<proteinExistence type="predicted"/>
<dbReference type="GO" id="GO:0010181">
    <property type="term" value="F:FMN binding"/>
    <property type="evidence" value="ECO:0007669"/>
    <property type="project" value="InterPro"/>
</dbReference>
<dbReference type="Proteomes" id="UP000064007">
    <property type="component" value="Chromosome 1"/>
</dbReference>
<dbReference type="SUPFAM" id="SSF50475">
    <property type="entry name" value="FMN-binding split barrel"/>
    <property type="match status" value="1"/>
</dbReference>
<dbReference type="RefSeq" id="WP_046487714.1">
    <property type="nucleotide sequence ID" value="NZ_LN827929.1"/>
</dbReference>
<reference evidence="7" key="1">
    <citation type="submission" date="2014-12" db="EMBL/GenBank/DDBJ databases">
        <authorList>
            <person name="Salcher M.M."/>
        </authorList>
    </citation>
    <scope>NUCLEOTIDE SEQUENCE [LARGE SCALE GENOMIC DNA]</scope>
    <source>
        <strain evidence="7">MMS-10A-171</strain>
    </source>
</reference>
<evidence type="ECO:0000256" key="4">
    <source>
        <dbReference type="ARBA" id="ARBA00023002"/>
    </source>
</evidence>
<dbReference type="GO" id="GO:0004733">
    <property type="term" value="F:pyridoxamine phosphate oxidase activity"/>
    <property type="evidence" value="ECO:0007669"/>
    <property type="project" value="InterPro"/>
</dbReference>
<organism evidence="6 7">
    <name type="scientific">Candidatus Methylopumilus planktonicus</name>
    <dbReference type="NCBI Taxonomy" id="1581557"/>
    <lineage>
        <taxon>Bacteria</taxon>
        <taxon>Pseudomonadati</taxon>
        <taxon>Pseudomonadota</taxon>
        <taxon>Betaproteobacteria</taxon>
        <taxon>Nitrosomonadales</taxon>
        <taxon>Methylophilaceae</taxon>
        <taxon>Candidatus Methylopumilus</taxon>
    </lineage>
</organism>
<dbReference type="HOGENOM" id="CLU_058669_0_0_4"/>
<dbReference type="InterPro" id="IPR000659">
    <property type="entry name" value="Pyridox_Oxase"/>
</dbReference>
<comment type="cofactor">
    <cofactor evidence="1">
        <name>FMN</name>
        <dbReference type="ChEBI" id="CHEBI:58210"/>
    </cofactor>
</comment>
<keyword evidence="7" id="KW-1185">Reference proteome</keyword>
<evidence type="ECO:0000256" key="3">
    <source>
        <dbReference type="ARBA" id="ARBA00022643"/>
    </source>
</evidence>
<dbReference type="GO" id="GO:0008615">
    <property type="term" value="P:pyridoxine biosynthetic process"/>
    <property type="evidence" value="ECO:0007669"/>
    <property type="project" value="InterPro"/>
</dbReference>
<dbReference type="InterPro" id="IPR012349">
    <property type="entry name" value="Split_barrel_FMN-bd"/>
</dbReference>
<evidence type="ECO:0000256" key="2">
    <source>
        <dbReference type="ARBA" id="ARBA00022630"/>
    </source>
</evidence>
<accession>A0A0D6EW01</accession>
<evidence type="ECO:0000313" key="7">
    <source>
        <dbReference type="Proteomes" id="UP000064007"/>
    </source>
</evidence>
<dbReference type="PANTHER" id="PTHR10851:SF3">
    <property type="entry name" value="PYRIDOXINE_PYRIDOXAMINE 5'-PHOSPHATE OXIDASE 2"/>
    <property type="match status" value="1"/>
</dbReference>
<gene>
    <name evidence="6" type="ORF">BN1208_0560</name>
</gene>
<dbReference type="InterPro" id="IPR024624">
    <property type="entry name" value="Pyridox_Oxase_Alr4036_FMN-bd"/>
</dbReference>
<evidence type="ECO:0000256" key="1">
    <source>
        <dbReference type="ARBA" id="ARBA00001917"/>
    </source>
</evidence>
<dbReference type="Pfam" id="PF12766">
    <property type="entry name" value="Pyridox_oxase_2"/>
    <property type="match status" value="1"/>
</dbReference>
<sequence length="186" mass="21485">MHTEITSLQDIHEHLWKELGRACVDRHHEWRAFTLASIGMDHQVNARTVILRRVDRISAKLEAYSDSRSPKVSELIKDPHALFLFWSKRLNWQLRIKVTMTVLTSGPYVENLWERVKQSASARDYMSHSTPGSALNDSSSQKMKDNDSNFFAVLQGHVSEVDWLELSKKGHRRAKFIGTSSEWITP</sequence>
<dbReference type="PANTHER" id="PTHR10851">
    <property type="entry name" value="PYRIDOXINE-5-PHOSPHATE OXIDASE"/>
    <property type="match status" value="1"/>
</dbReference>
<evidence type="ECO:0000259" key="5">
    <source>
        <dbReference type="Pfam" id="PF12766"/>
    </source>
</evidence>
<feature type="domain" description="Pyridoxamine 5'-phosphate oxidase Alr4036 family FMN-binding" evidence="5">
    <location>
        <begin position="16"/>
        <end position="103"/>
    </location>
</feature>
<dbReference type="Gene3D" id="2.30.110.10">
    <property type="entry name" value="Electron Transport, Fmn-binding Protein, Chain A"/>
    <property type="match status" value="1"/>
</dbReference>
<dbReference type="EMBL" id="LN827929">
    <property type="protein sequence ID" value="CEZ19448.1"/>
    <property type="molecule type" value="Genomic_DNA"/>
</dbReference>
<protein>
    <recommendedName>
        <fullName evidence="5">Pyridoxamine 5'-phosphate oxidase Alr4036 family FMN-binding domain-containing protein</fullName>
    </recommendedName>
</protein>
<keyword evidence="2" id="KW-0285">Flavoprotein</keyword>